<dbReference type="EC" id="4.4.1.11" evidence="3"/>
<dbReference type="PANTHER" id="PTHR11808:SF80">
    <property type="entry name" value="CYSTATHIONINE GAMMA-LYASE"/>
    <property type="match status" value="1"/>
</dbReference>
<accession>A0A5J4S9F1</accession>
<dbReference type="AlphaFoldDB" id="A0A5J4S9F1"/>
<dbReference type="InterPro" id="IPR000277">
    <property type="entry name" value="Cys/Met-Metab_PyrdxlP-dep_enz"/>
</dbReference>
<keyword evidence="3" id="KW-0456">Lyase</keyword>
<dbReference type="Gene3D" id="3.90.1150.10">
    <property type="entry name" value="Aspartate Aminotransferase, domain 1"/>
    <property type="match status" value="1"/>
</dbReference>
<comment type="cofactor">
    <cofactor evidence="1">
        <name>pyridoxal 5'-phosphate</name>
        <dbReference type="ChEBI" id="CHEBI:597326"/>
    </cofactor>
</comment>
<dbReference type="SUPFAM" id="SSF53383">
    <property type="entry name" value="PLP-dependent transferases"/>
    <property type="match status" value="1"/>
</dbReference>
<gene>
    <name evidence="3" type="ORF">EZS27_010233</name>
</gene>
<name>A0A5J4S9F1_9ZZZZ</name>
<dbReference type="Gene3D" id="3.40.640.10">
    <property type="entry name" value="Type I PLP-dependent aspartate aminotransferase-like (Major domain)"/>
    <property type="match status" value="1"/>
</dbReference>
<evidence type="ECO:0000256" key="2">
    <source>
        <dbReference type="ARBA" id="ARBA00022898"/>
    </source>
</evidence>
<dbReference type="FunFam" id="3.40.640.10:FF:000046">
    <property type="entry name" value="Cystathionine gamma-lyase"/>
    <property type="match status" value="1"/>
</dbReference>
<sequence>MEKSFSSKLVHLGDKFEESVSRSKSIPIAMTSVFTFDNVESLDQVYAGEAKGYIYTRNGNPVHDALCEIMCCIEEGEGALAYSSGMGAISLSILSQVKSGDHIIAANVLYGGSFQFIKTELARFDISVTFVDLINEDITPFFRPNTKAVYVEAISNPIMEAIDLKAIAEVSHQHRAKLIVDNSFATPIICQPLLLGADIVVYSATKYIGGHSDVTAGIVVSDKETIGQIYSSGLLFGPTLSPFDGWLLIRSLRTLELRVKQHSHNALKLAEYFETIPQICAVYYPGLTSSPTHHIAQRMFHNNLFGGMLSIDLAEGERHAYALLRNLETIKFVPSLAGVSTSTSYPAKTSHRSLNDEELRKANISKGLIRISVGLEDVNDIIDEFDRAIAKIERD</sequence>
<dbReference type="PROSITE" id="PS00868">
    <property type="entry name" value="CYS_MET_METAB_PP"/>
    <property type="match status" value="1"/>
</dbReference>
<dbReference type="GO" id="GO:0030170">
    <property type="term" value="F:pyridoxal phosphate binding"/>
    <property type="evidence" value="ECO:0007669"/>
    <property type="project" value="InterPro"/>
</dbReference>
<keyword evidence="2" id="KW-0663">Pyridoxal phosphate</keyword>
<organism evidence="3">
    <name type="scientific">termite gut metagenome</name>
    <dbReference type="NCBI Taxonomy" id="433724"/>
    <lineage>
        <taxon>unclassified sequences</taxon>
        <taxon>metagenomes</taxon>
        <taxon>organismal metagenomes</taxon>
    </lineage>
</organism>
<dbReference type="InterPro" id="IPR015421">
    <property type="entry name" value="PyrdxlP-dep_Trfase_major"/>
</dbReference>
<dbReference type="EMBL" id="SNRY01000351">
    <property type="protein sequence ID" value="KAA6342000.1"/>
    <property type="molecule type" value="Genomic_DNA"/>
</dbReference>
<dbReference type="GO" id="GO:0018826">
    <property type="term" value="F:methionine gamma-lyase activity"/>
    <property type="evidence" value="ECO:0007669"/>
    <property type="project" value="UniProtKB-EC"/>
</dbReference>
<dbReference type="InterPro" id="IPR054542">
    <property type="entry name" value="Cys_met_metab_PP"/>
</dbReference>
<dbReference type="InterPro" id="IPR015422">
    <property type="entry name" value="PyrdxlP-dep_Trfase_small"/>
</dbReference>
<reference evidence="3" key="1">
    <citation type="submission" date="2019-03" db="EMBL/GenBank/DDBJ databases">
        <title>Single cell metagenomics reveals metabolic interactions within the superorganism composed of flagellate Streblomastix strix and complex community of Bacteroidetes bacteria on its surface.</title>
        <authorList>
            <person name="Treitli S.C."/>
            <person name="Kolisko M."/>
            <person name="Husnik F."/>
            <person name="Keeling P."/>
            <person name="Hampl V."/>
        </authorList>
    </citation>
    <scope>NUCLEOTIDE SEQUENCE</scope>
    <source>
        <strain evidence="3">STM</strain>
    </source>
</reference>
<dbReference type="GO" id="GO:0019346">
    <property type="term" value="P:transsulfuration"/>
    <property type="evidence" value="ECO:0007669"/>
    <property type="project" value="InterPro"/>
</dbReference>
<evidence type="ECO:0000313" key="3">
    <source>
        <dbReference type="EMBL" id="KAA6342000.1"/>
    </source>
</evidence>
<dbReference type="PIRSF" id="PIRSF001434">
    <property type="entry name" value="CGS"/>
    <property type="match status" value="1"/>
</dbReference>
<dbReference type="InterPro" id="IPR015424">
    <property type="entry name" value="PyrdxlP-dep_Trfase"/>
</dbReference>
<evidence type="ECO:0000256" key="1">
    <source>
        <dbReference type="ARBA" id="ARBA00001933"/>
    </source>
</evidence>
<proteinExistence type="predicted"/>
<protein>
    <submittedName>
        <fullName evidence="3">L-methionine gamma-lyase</fullName>
        <ecNumber evidence="3">4.4.1.11</ecNumber>
    </submittedName>
</protein>
<dbReference type="Pfam" id="PF01053">
    <property type="entry name" value="Cys_Met_Meta_PP"/>
    <property type="match status" value="1"/>
</dbReference>
<dbReference type="CDD" id="cd00614">
    <property type="entry name" value="CGS_like"/>
    <property type="match status" value="1"/>
</dbReference>
<dbReference type="GO" id="GO:0005737">
    <property type="term" value="C:cytoplasm"/>
    <property type="evidence" value="ECO:0007669"/>
    <property type="project" value="TreeGrafter"/>
</dbReference>
<comment type="caution">
    <text evidence="3">The sequence shown here is derived from an EMBL/GenBank/DDBJ whole genome shotgun (WGS) entry which is preliminary data.</text>
</comment>
<dbReference type="PANTHER" id="PTHR11808">
    <property type="entry name" value="TRANS-SULFURATION ENZYME FAMILY MEMBER"/>
    <property type="match status" value="1"/>
</dbReference>